<dbReference type="Pfam" id="PF04351">
    <property type="entry name" value="PilP"/>
    <property type="match status" value="1"/>
</dbReference>
<gene>
    <name evidence="1" type="ORF">CK620_01560</name>
</gene>
<comment type="caution">
    <text evidence="1">The sequence shown here is derived from an EMBL/GenBank/DDBJ whole genome shotgun (WGS) entry which is preliminary data.</text>
</comment>
<sequence>MASSFHWSRYLLILGMSGSLLGCIMDSRQSEVSAWMAREKSQAVPNIQPLREPLVFQPVAYDRGSAEDPFAFEKLARVFQSGQVRGDTRLIDQHRNRRKEPLEAYPLDAIKMVGFMQKAGKPTALVLVENHLYQVVAGNYIGQNYGLIRNISETQMKLQEVVQDATGEWIEQSTVLELQE</sequence>
<accession>A0A2A2ABR6</accession>
<name>A0A2A2ABR6_9BURK</name>
<evidence type="ECO:0000313" key="1">
    <source>
        <dbReference type="EMBL" id="PAT35955.1"/>
    </source>
</evidence>
<dbReference type="RefSeq" id="WP_095548808.1">
    <property type="nucleotide sequence ID" value="NZ_NSJF01000001.1"/>
</dbReference>
<dbReference type="Proteomes" id="UP000217999">
    <property type="component" value="Unassembled WGS sequence"/>
</dbReference>
<proteinExistence type="predicted"/>
<dbReference type="Gene3D" id="2.30.30.830">
    <property type="match status" value="1"/>
</dbReference>
<protein>
    <submittedName>
        <fullName evidence="1">Pilus assembly protein PilP</fullName>
    </submittedName>
</protein>
<dbReference type="AlphaFoldDB" id="A0A2A2ABR6"/>
<dbReference type="PIRSF" id="PIRSF016481">
    <property type="entry name" value="Pilus_assembly_PilP"/>
    <property type="match status" value="1"/>
</dbReference>
<evidence type="ECO:0000313" key="2">
    <source>
        <dbReference type="Proteomes" id="UP000217999"/>
    </source>
</evidence>
<dbReference type="EMBL" id="NSJF01000001">
    <property type="protein sequence ID" value="PAT35955.1"/>
    <property type="molecule type" value="Genomic_DNA"/>
</dbReference>
<dbReference type="InterPro" id="IPR007446">
    <property type="entry name" value="PilP"/>
</dbReference>
<reference evidence="1 2" key="1">
    <citation type="submission" date="2017-08" db="EMBL/GenBank/DDBJ databases">
        <title>WGS of Clinical strains of the CDC Group NO-1 linked to zoonotic infections in humans.</title>
        <authorList>
            <person name="Bernier A.-M."/>
            <person name="Bernard K."/>
        </authorList>
    </citation>
    <scope>NUCLEOTIDE SEQUENCE [LARGE SCALE GENOMIC DNA]</scope>
    <source>
        <strain evidence="1 2">NML03-0146</strain>
    </source>
</reference>
<organism evidence="1 2">
    <name type="scientific">Vandammella animalimorsus</name>
    <dbReference type="NCBI Taxonomy" id="2029117"/>
    <lineage>
        <taxon>Bacteria</taxon>
        <taxon>Pseudomonadati</taxon>
        <taxon>Pseudomonadota</taxon>
        <taxon>Betaproteobacteria</taxon>
        <taxon>Burkholderiales</taxon>
        <taxon>Comamonadaceae</taxon>
        <taxon>Vandammella</taxon>
    </lineage>
</organism>